<feature type="domain" description="ABC-2 type transporter transmembrane" evidence="6">
    <location>
        <begin position="75"/>
        <end position="235"/>
    </location>
</feature>
<name>A0ABX5EG28_9MICO</name>
<keyword evidence="3 5" id="KW-1133">Transmembrane helix</keyword>
<evidence type="ECO:0000259" key="6">
    <source>
        <dbReference type="Pfam" id="PF12698"/>
    </source>
</evidence>
<keyword evidence="4 5" id="KW-0472">Membrane</keyword>
<dbReference type="PANTHER" id="PTHR43027:SF2">
    <property type="entry name" value="TRANSPORT PERMEASE PROTEIN"/>
    <property type="match status" value="1"/>
</dbReference>
<dbReference type="Pfam" id="PF12698">
    <property type="entry name" value="ABC2_membrane_3"/>
    <property type="match status" value="1"/>
</dbReference>
<evidence type="ECO:0000313" key="8">
    <source>
        <dbReference type="Proteomes" id="UP000239895"/>
    </source>
</evidence>
<reference evidence="7 8" key="1">
    <citation type="submission" date="2018-03" db="EMBL/GenBank/DDBJ databases">
        <title>Comparative analysis of microorganisms from saline springs in Andes Mountain Range, Colombia.</title>
        <authorList>
            <person name="Rubin E."/>
        </authorList>
    </citation>
    <scope>NUCLEOTIDE SEQUENCE [LARGE SCALE GENOMIC DNA]</scope>
    <source>
        <strain evidence="7 8">CG 23</strain>
    </source>
</reference>
<evidence type="ECO:0000313" key="7">
    <source>
        <dbReference type="EMBL" id="PRZ08296.1"/>
    </source>
</evidence>
<accession>A0ABX5EG28</accession>
<evidence type="ECO:0000256" key="2">
    <source>
        <dbReference type="ARBA" id="ARBA00022692"/>
    </source>
</evidence>
<comment type="subcellular location">
    <subcellularLocation>
        <location evidence="1">Membrane</location>
        <topology evidence="1">Multi-pass membrane protein</topology>
    </subcellularLocation>
</comment>
<dbReference type="InterPro" id="IPR052902">
    <property type="entry name" value="ABC-2_transporter"/>
</dbReference>
<feature type="transmembrane region" description="Helical" evidence="5">
    <location>
        <begin position="248"/>
        <end position="269"/>
    </location>
</feature>
<feature type="transmembrane region" description="Helical" evidence="5">
    <location>
        <begin position="186"/>
        <end position="204"/>
    </location>
</feature>
<gene>
    <name evidence="7" type="ORF">BCL65_103224</name>
</gene>
<feature type="transmembrane region" description="Helical" evidence="5">
    <location>
        <begin position="156"/>
        <end position="179"/>
    </location>
</feature>
<dbReference type="Proteomes" id="UP000239895">
    <property type="component" value="Unassembled WGS sequence"/>
</dbReference>
<organism evidence="7 8">
    <name type="scientific">Isoptericola halotolerans</name>
    <dbReference type="NCBI Taxonomy" id="300560"/>
    <lineage>
        <taxon>Bacteria</taxon>
        <taxon>Bacillati</taxon>
        <taxon>Actinomycetota</taxon>
        <taxon>Actinomycetes</taxon>
        <taxon>Micrococcales</taxon>
        <taxon>Promicromonosporaceae</taxon>
        <taxon>Isoptericola</taxon>
    </lineage>
</organism>
<evidence type="ECO:0000256" key="4">
    <source>
        <dbReference type="ARBA" id="ARBA00023136"/>
    </source>
</evidence>
<protein>
    <submittedName>
        <fullName evidence="7">ABC-2 type transport system permease protein</fullName>
    </submittedName>
</protein>
<keyword evidence="8" id="KW-1185">Reference proteome</keyword>
<dbReference type="EMBL" id="PVTX01000003">
    <property type="protein sequence ID" value="PRZ08296.1"/>
    <property type="molecule type" value="Genomic_DNA"/>
</dbReference>
<keyword evidence="2 5" id="KW-0812">Transmembrane</keyword>
<comment type="caution">
    <text evidence="7">The sequence shown here is derived from an EMBL/GenBank/DDBJ whole genome shotgun (WGS) entry which is preliminary data.</text>
</comment>
<evidence type="ECO:0000256" key="3">
    <source>
        <dbReference type="ARBA" id="ARBA00022989"/>
    </source>
</evidence>
<proteinExistence type="predicted"/>
<dbReference type="RefSeq" id="WP_106266312.1">
    <property type="nucleotide sequence ID" value="NZ_PVTX01000003.1"/>
</dbReference>
<dbReference type="InterPro" id="IPR013525">
    <property type="entry name" value="ABC2_TM"/>
</dbReference>
<sequence length="279" mass="28578">MTTTSTTLTAGGRTARPTASRTRRLLALARAETLLLVRNRAALTNALLLPVGFVGLFGLLGGVGGDGASGADVAAAVLVMLLVVALIFVVYYNLTTAYVARREDRVLQRLLTGSTTRVEALLAPALPAVVVTLAQLVLGYAAVAVVIGPPGMTNPVLLLVAVLGGAAVLGALAAATAGFSRTVESVQLTTLPVIVLVLPFAGMFPTPDVGPLSTVARFTPLHPVSELVLLGLNGTDAAGRTLSFVETFGAAALPTAVLVGWTALGILAARRGMRWAPRR</sequence>
<feature type="transmembrane region" description="Helical" evidence="5">
    <location>
        <begin position="121"/>
        <end position="144"/>
    </location>
</feature>
<feature type="transmembrane region" description="Helical" evidence="5">
    <location>
        <begin position="73"/>
        <end position="100"/>
    </location>
</feature>
<evidence type="ECO:0000256" key="1">
    <source>
        <dbReference type="ARBA" id="ARBA00004141"/>
    </source>
</evidence>
<dbReference type="PANTHER" id="PTHR43027">
    <property type="entry name" value="DOXORUBICIN RESISTANCE ABC TRANSPORTER PERMEASE PROTEIN DRRC-RELATED"/>
    <property type="match status" value="1"/>
</dbReference>
<feature type="transmembrane region" description="Helical" evidence="5">
    <location>
        <begin position="42"/>
        <end position="61"/>
    </location>
</feature>
<evidence type="ECO:0000256" key="5">
    <source>
        <dbReference type="SAM" id="Phobius"/>
    </source>
</evidence>